<dbReference type="EMBL" id="CAQQ02008622">
    <property type="status" value="NOT_ANNOTATED_CDS"/>
    <property type="molecule type" value="Genomic_DNA"/>
</dbReference>
<dbReference type="InterPro" id="IPR036291">
    <property type="entry name" value="NAD(P)-bd_dom_sf"/>
</dbReference>
<evidence type="ECO:0000313" key="3">
    <source>
        <dbReference type="Proteomes" id="UP000015102"/>
    </source>
</evidence>
<dbReference type="AlphaFoldDB" id="T1GZE3"/>
<dbReference type="SUPFAM" id="SSF51735">
    <property type="entry name" value="NAD(P)-binding Rossmann-fold domains"/>
    <property type="match status" value="1"/>
</dbReference>
<dbReference type="EMBL" id="CAQQ02008623">
    <property type="status" value="NOT_ANNOTATED_CDS"/>
    <property type="molecule type" value="Genomic_DNA"/>
</dbReference>
<sequence>MTLKYFHGIKCHVGNKEDRHKLFDETIKKYGKLNILVVGAVLDCDEGVWDKIFDTNVKASFMLTKEALPLLRKSNVNEDKNCNSIGFVSSIALMTPWISVGSLLCLPEGIRVNCLSPGIIKTNFSKALHKSESANEAALSKIPMQRLGTKMVGVYSFLVFKDAAYTTGRKSSCSYYFHRRY</sequence>
<dbReference type="GO" id="GO:0004090">
    <property type="term" value="F:carbonyl reductase (NADPH) activity"/>
    <property type="evidence" value="ECO:0007669"/>
    <property type="project" value="TreeGrafter"/>
</dbReference>
<reference evidence="2" key="2">
    <citation type="submission" date="2015-06" db="UniProtKB">
        <authorList>
            <consortium name="EnsemblMetazoa"/>
        </authorList>
    </citation>
    <scope>IDENTIFICATION</scope>
</reference>
<dbReference type="HOGENOM" id="CLU_010194_1_1_1"/>
<keyword evidence="3" id="KW-1185">Reference proteome</keyword>
<name>T1GZE3_MEGSC</name>
<accession>T1GZE3</accession>
<evidence type="ECO:0000256" key="1">
    <source>
        <dbReference type="ARBA" id="ARBA00006484"/>
    </source>
</evidence>
<evidence type="ECO:0000313" key="2">
    <source>
        <dbReference type="EnsemblMetazoa" id="MESCA009242-PA"/>
    </source>
</evidence>
<reference evidence="3" key="1">
    <citation type="submission" date="2013-02" db="EMBL/GenBank/DDBJ databases">
        <authorList>
            <person name="Hughes D."/>
        </authorList>
    </citation>
    <scope>NUCLEOTIDE SEQUENCE</scope>
    <source>
        <strain>Durham</strain>
        <strain evidence="3">NC isolate 2 -- Noor lab</strain>
    </source>
</reference>
<organism evidence="2 3">
    <name type="scientific">Megaselia scalaris</name>
    <name type="common">Humpbacked fly</name>
    <name type="synonym">Phora scalaris</name>
    <dbReference type="NCBI Taxonomy" id="36166"/>
    <lineage>
        <taxon>Eukaryota</taxon>
        <taxon>Metazoa</taxon>
        <taxon>Ecdysozoa</taxon>
        <taxon>Arthropoda</taxon>
        <taxon>Hexapoda</taxon>
        <taxon>Insecta</taxon>
        <taxon>Pterygota</taxon>
        <taxon>Neoptera</taxon>
        <taxon>Endopterygota</taxon>
        <taxon>Diptera</taxon>
        <taxon>Brachycera</taxon>
        <taxon>Muscomorpha</taxon>
        <taxon>Platypezoidea</taxon>
        <taxon>Phoridae</taxon>
        <taxon>Megaseliini</taxon>
        <taxon>Megaselia</taxon>
    </lineage>
</organism>
<dbReference type="InterPro" id="IPR002347">
    <property type="entry name" value="SDR_fam"/>
</dbReference>
<dbReference type="Proteomes" id="UP000015102">
    <property type="component" value="Unassembled WGS sequence"/>
</dbReference>
<comment type="similarity">
    <text evidence="1">Belongs to the short-chain dehydrogenases/reductases (SDR) family.</text>
</comment>
<proteinExistence type="inferred from homology"/>
<dbReference type="PANTHER" id="PTHR43943">
    <property type="entry name" value="DEHYDROGENASE/REDUCTASE (SDR FAMILY) MEMBER 4"/>
    <property type="match status" value="1"/>
</dbReference>
<dbReference type="PANTHER" id="PTHR43943:SF2">
    <property type="entry name" value="DEHYDROGENASE_REDUCTASE 4"/>
    <property type="match status" value="1"/>
</dbReference>
<dbReference type="Pfam" id="PF00106">
    <property type="entry name" value="adh_short"/>
    <property type="match status" value="1"/>
</dbReference>
<dbReference type="OMA" id="NCNSIGF"/>
<dbReference type="PRINTS" id="PR00081">
    <property type="entry name" value="GDHRDH"/>
</dbReference>
<protein>
    <submittedName>
        <fullName evidence="2">Uncharacterized protein</fullName>
    </submittedName>
</protein>
<dbReference type="EMBL" id="CAQQ02008624">
    <property type="status" value="NOT_ANNOTATED_CDS"/>
    <property type="molecule type" value="Genomic_DNA"/>
</dbReference>
<dbReference type="Gene3D" id="3.40.50.720">
    <property type="entry name" value="NAD(P)-binding Rossmann-like Domain"/>
    <property type="match status" value="1"/>
</dbReference>
<dbReference type="STRING" id="36166.T1GZE3"/>
<dbReference type="EnsemblMetazoa" id="MESCA009242-RA">
    <property type="protein sequence ID" value="MESCA009242-PA"/>
    <property type="gene ID" value="MESCA009242"/>
</dbReference>